<accession>A0A1I2L4R8</accession>
<dbReference type="EMBL" id="FOOG01000007">
    <property type="protein sequence ID" value="SFF73509.1"/>
    <property type="molecule type" value="Genomic_DNA"/>
</dbReference>
<dbReference type="AlphaFoldDB" id="A0A1I2L4R8"/>
<evidence type="ECO:0000313" key="3">
    <source>
        <dbReference type="Proteomes" id="UP000198897"/>
    </source>
</evidence>
<sequence length="100" mass="12033">MGYILPINHYQYKDYHDRTIQTERSPFMLEQIFKTTLDNRLKQQEQSREEDRLEYQEMSRKLFTPKDMHAVKSPWQPAKPAHEKVYSDVTGKGKHFSESI</sequence>
<dbReference type="Proteomes" id="UP000198897">
    <property type="component" value="Unassembled WGS sequence"/>
</dbReference>
<gene>
    <name evidence="2" type="ORF">SAMN05216353_10776</name>
</gene>
<reference evidence="3" key="1">
    <citation type="submission" date="2016-10" db="EMBL/GenBank/DDBJ databases">
        <authorList>
            <person name="Varghese N."/>
            <person name="Submissions S."/>
        </authorList>
    </citation>
    <scope>NUCLEOTIDE SEQUENCE [LARGE SCALE GENOMIC DNA]</scope>
    <source>
        <strain evidence="3">FP5</strain>
    </source>
</reference>
<name>A0A1I2L4R8_9BACI</name>
<organism evidence="2 3">
    <name type="scientific">Halobacillus alkaliphilus</name>
    <dbReference type="NCBI Taxonomy" id="396056"/>
    <lineage>
        <taxon>Bacteria</taxon>
        <taxon>Bacillati</taxon>
        <taxon>Bacillota</taxon>
        <taxon>Bacilli</taxon>
        <taxon>Bacillales</taxon>
        <taxon>Bacillaceae</taxon>
        <taxon>Halobacillus</taxon>
    </lineage>
</organism>
<evidence type="ECO:0000313" key="2">
    <source>
        <dbReference type="EMBL" id="SFF73509.1"/>
    </source>
</evidence>
<dbReference type="RefSeq" id="WP_089751200.1">
    <property type="nucleotide sequence ID" value="NZ_FOOG01000007.1"/>
</dbReference>
<keyword evidence="3" id="KW-1185">Reference proteome</keyword>
<protein>
    <submittedName>
        <fullName evidence="2">Uncharacterized protein</fullName>
    </submittedName>
</protein>
<evidence type="ECO:0000256" key="1">
    <source>
        <dbReference type="SAM" id="MobiDB-lite"/>
    </source>
</evidence>
<proteinExistence type="predicted"/>
<feature type="region of interest" description="Disordered" evidence="1">
    <location>
        <begin position="70"/>
        <end position="100"/>
    </location>
</feature>
<dbReference type="OrthoDB" id="2706316at2"/>